<evidence type="ECO:0000313" key="2">
    <source>
        <dbReference type="EMBL" id="SVD35584.1"/>
    </source>
</evidence>
<gene>
    <name evidence="2" type="ORF">METZ01_LOCUS388438</name>
</gene>
<organism evidence="2">
    <name type="scientific">marine metagenome</name>
    <dbReference type="NCBI Taxonomy" id="408172"/>
    <lineage>
        <taxon>unclassified sequences</taxon>
        <taxon>metagenomes</taxon>
        <taxon>ecological metagenomes</taxon>
    </lineage>
</organism>
<evidence type="ECO:0000256" key="1">
    <source>
        <dbReference type="SAM" id="Coils"/>
    </source>
</evidence>
<reference evidence="2" key="1">
    <citation type="submission" date="2018-05" db="EMBL/GenBank/DDBJ databases">
        <authorList>
            <person name="Lanie J.A."/>
            <person name="Ng W.-L."/>
            <person name="Kazmierczak K.M."/>
            <person name="Andrzejewski T.M."/>
            <person name="Davidsen T.M."/>
            <person name="Wayne K.J."/>
            <person name="Tettelin H."/>
            <person name="Glass J.I."/>
            <person name="Rusch D."/>
            <person name="Podicherti R."/>
            <person name="Tsui H.-C.T."/>
            <person name="Winkler M.E."/>
        </authorList>
    </citation>
    <scope>NUCLEOTIDE SEQUENCE</scope>
</reference>
<sequence>MSFLQHLRSSAINASDVARRQTSRVMLELRASRVENDIRKQKTKIGEALYPLLVKNELETGNSSVARALKRIEILLEQLSEIEREIENLLKKEN</sequence>
<dbReference type="AlphaFoldDB" id="A0A382UMT2"/>
<feature type="coiled-coil region" evidence="1">
    <location>
        <begin position="65"/>
        <end position="92"/>
    </location>
</feature>
<accession>A0A382UMT2</accession>
<keyword evidence="1" id="KW-0175">Coiled coil</keyword>
<name>A0A382UMT2_9ZZZZ</name>
<proteinExistence type="predicted"/>
<protein>
    <submittedName>
        <fullName evidence="2">Uncharacterized protein</fullName>
    </submittedName>
</protein>
<dbReference type="EMBL" id="UINC01145450">
    <property type="protein sequence ID" value="SVD35584.1"/>
    <property type="molecule type" value="Genomic_DNA"/>
</dbReference>